<keyword evidence="1" id="KW-0680">Restriction system</keyword>
<reference evidence="3 4" key="1">
    <citation type="submission" date="2011-08" db="EMBL/GenBank/DDBJ databases">
        <title>The genome of the obligate endobacterium of an arbuscular mycorrhizal fungus reveals an interphylum network of nutritional interactions.</title>
        <authorList>
            <person name="Ghignone S."/>
            <person name="Salvioli A."/>
            <person name="Anca I."/>
            <person name="Lumini E."/>
            <person name="Ortu G."/>
            <person name="Petiti L."/>
            <person name="Cruveiller S."/>
            <person name="Bianciotto V."/>
            <person name="Piffanelli P."/>
            <person name="Lanfranco L."/>
            <person name="Bonfante P."/>
        </authorList>
    </citation>
    <scope>NUCLEOTIDE SEQUENCE [LARGE SCALE GENOMIC DNA]</scope>
    <source>
        <strain evidence="3 4">BEG34</strain>
    </source>
</reference>
<name>G2JAJ8_9BURK</name>
<organism evidence="3 4">
    <name type="scientific">Candidatus Glomeribacter gigasporarum BEG34</name>
    <dbReference type="NCBI Taxonomy" id="1070319"/>
    <lineage>
        <taxon>Bacteria</taxon>
        <taxon>Pseudomonadati</taxon>
        <taxon>Pseudomonadota</taxon>
        <taxon>Betaproteobacteria</taxon>
        <taxon>Burkholderiales</taxon>
        <taxon>Burkholderiaceae</taxon>
        <taxon>Candidatus Glomeribacter</taxon>
    </lineage>
</organism>
<gene>
    <name evidence="3" type="ORF">CAGGBEG34_20056</name>
</gene>
<dbReference type="GO" id="GO:0009307">
    <property type="term" value="P:DNA restriction-modification system"/>
    <property type="evidence" value="ECO:0007669"/>
    <property type="project" value="UniProtKB-KW"/>
</dbReference>
<dbReference type="InterPro" id="IPR051212">
    <property type="entry name" value="Type-I_RE_S_subunit"/>
</dbReference>
<evidence type="ECO:0000256" key="1">
    <source>
        <dbReference type="ARBA" id="ARBA00022747"/>
    </source>
</evidence>
<accession>G2JAJ8</accession>
<dbReference type="PANTHER" id="PTHR43140:SF1">
    <property type="entry name" value="TYPE I RESTRICTION ENZYME ECOKI SPECIFICITY SUBUNIT"/>
    <property type="match status" value="1"/>
</dbReference>
<evidence type="ECO:0000313" key="4">
    <source>
        <dbReference type="Proteomes" id="UP000054051"/>
    </source>
</evidence>
<evidence type="ECO:0000313" key="3">
    <source>
        <dbReference type="EMBL" id="CCD29800.1"/>
    </source>
</evidence>
<dbReference type="SUPFAM" id="SSF116734">
    <property type="entry name" value="DNA methylase specificity domain"/>
    <property type="match status" value="2"/>
</dbReference>
<dbReference type="EMBL" id="CAFB01000047">
    <property type="protein sequence ID" value="CCD29800.1"/>
    <property type="molecule type" value="Genomic_DNA"/>
</dbReference>
<dbReference type="PANTHER" id="PTHR43140">
    <property type="entry name" value="TYPE-1 RESTRICTION ENZYME ECOKI SPECIFICITY PROTEIN"/>
    <property type="match status" value="1"/>
</dbReference>
<keyword evidence="4" id="KW-1185">Reference proteome</keyword>
<dbReference type="AlphaFoldDB" id="G2JAJ8"/>
<proteinExistence type="predicted"/>
<dbReference type="InterPro" id="IPR044946">
    <property type="entry name" value="Restrct_endonuc_typeI_TRD_sf"/>
</dbReference>
<evidence type="ECO:0008006" key="5">
    <source>
        <dbReference type="Google" id="ProtNLM"/>
    </source>
</evidence>
<sequence length="438" mass="48311">MQRGSISGRVNADYFHPERLLALRALRQLAQALDCPRLAQLVDFIRHPIQSPGPGCLSLAHVQSHTGELVPTNRKVTGSCFVFQRGDVLFARLGAYLNKVHAAESDGGCSPEFHVLRVKNHEALHPDYLAAILRSNLTLAQTRHMMTGNTHPRLTYEDVVNLVIPLPDIGKQARLVSEMDAARAERRAKLAEANALLADFDSYLLATLGLALPPKDERKVFAVRKLDCGSQARLNADYFHPERILALHALEHSAQALDCPRLAQLVDFIRHPIQSPGPGCLSLAHVQSHTGELVLTNKKVTGTCFVFQRGDVLFARLGAYLNKVHAAESGGCCSPEFYVLRIKDSKALHPDYLAAILRSSLTLAQTQYMMTGNTHPRLTHEDVTNLVFPVPTPAVQETIAAEARRRREEARRLRAGAEAGWQAAKCWFEAQLLGPAPP</sequence>
<dbReference type="eggNOG" id="COG0732">
    <property type="taxonomic scope" value="Bacteria"/>
</dbReference>
<protein>
    <recommendedName>
        <fullName evidence="5">Type I restriction modification DNA specificity domain-containing protein</fullName>
    </recommendedName>
</protein>
<dbReference type="Gene3D" id="3.90.220.20">
    <property type="entry name" value="DNA methylase specificity domains"/>
    <property type="match status" value="2"/>
</dbReference>
<evidence type="ECO:0000256" key="2">
    <source>
        <dbReference type="ARBA" id="ARBA00023125"/>
    </source>
</evidence>
<dbReference type="STRING" id="1070319.CAGGBEG34_20056"/>
<dbReference type="GO" id="GO:0003677">
    <property type="term" value="F:DNA binding"/>
    <property type="evidence" value="ECO:0007669"/>
    <property type="project" value="UniProtKB-KW"/>
</dbReference>
<keyword evidence="2" id="KW-0238">DNA-binding</keyword>
<dbReference type="Proteomes" id="UP000054051">
    <property type="component" value="Unassembled WGS sequence"/>
</dbReference>
<comment type="caution">
    <text evidence="3">The sequence shown here is derived from an EMBL/GenBank/DDBJ whole genome shotgun (WGS) entry which is preliminary data.</text>
</comment>